<evidence type="ECO:0000256" key="12">
    <source>
        <dbReference type="SAM" id="Phobius"/>
    </source>
</evidence>
<comment type="caution">
    <text evidence="15">The sequence shown here is derived from an EMBL/GenBank/DDBJ whole genome shotgun (WGS) entry which is preliminary data.</text>
</comment>
<dbReference type="InterPro" id="IPR036890">
    <property type="entry name" value="HATPase_C_sf"/>
</dbReference>
<comment type="catalytic activity">
    <reaction evidence="1">
        <text>ATP + protein L-histidine = ADP + protein N-phospho-L-histidine.</text>
        <dbReference type="EC" id="2.7.13.3"/>
    </reaction>
</comment>
<evidence type="ECO:0000256" key="1">
    <source>
        <dbReference type="ARBA" id="ARBA00000085"/>
    </source>
</evidence>
<evidence type="ECO:0000256" key="9">
    <source>
        <dbReference type="ARBA" id="ARBA00022989"/>
    </source>
</evidence>
<dbReference type="InterPro" id="IPR036097">
    <property type="entry name" value="HisK_dim/P_sf"/>
</dbReference>
<dbReference type="InterPro" id="IPR003661">
    <property type="entry name" value="HisK_dim/P_dom"/>
</dbReference>
<evidence type="ECO:0000256" key="11">
    <source>
        <dbReference type="ARBA" id="ARBA00023136"/>
    </source>
</evidence>
<dbReference type="PANTHER" id="PTHR45436:SF5">
    <property type="entry name" value="SENSOR HISTIDINE KINASE TRCS"/>
    <property type="match status" value="1"/>
</dbReference>
<dbReference type="PRINTS" id="PR00344">
    <property type="entry name" value="BCTRLSENSOR"/>
</dbReference>
<reference evidence="15 16" key="1">
    <citation type="submission" date="2019-07" db="EMBL/GenBank/DDBJ databases">
        <title>Whole genome shotgun sequence of Terrabacter aerolatus NBRC 106305.</title>
        <authorList>
            <person name="Hosoyama A."/>
            <person name="Uohara A."/>
            <person name="Ohji S."/>
            <person name="Ichikawa N."/>
        </authorList>
    </citation>
    <scope>NUCLEOTIDE SEQUENCE [LARGE SCALE GENOMIC DNA]</scope>
    <source>
        <strain evidence="15 16">NBRC 106305</strain>
    </source>
</reference>
<evidence type="ECO:0000256" key="4">
    <source>
        <dbReference type="ARBA" id="ARBA00012438"/>
    </source>
</evidence>
<protein>
    <recommendedName>
        <fullName evidence="4">histidine kinase</fullName>
        <ecNumber evidence="4">2.7.13.3</ecNumber>
    </recommendedName>
</protein>
<dbReference type="Proteomes" id="UP000321534">
    <property type="component" value="Unassembled WGS sequence"/>
</dbReference>
<dbReference type="CDD" id="cd06225">
    <property type="entry name" value="HAMP"/>
    <property type="match status" value="1"/>
</dbReference>
<organism evidence="15 16">
    <name type="scientific">Terrabacter aerolatus</name>
    <dbReference type="NCBI Taxonomy" id="422442"/>
    <lineage>
        <taxon>Bacteria</taxon>
        <taxon>Bacillati</taxon>
        <taxon>Actinomycetota</taxon>
        <taxon>Actinomycetes</taxon>
        <taxon>Micrococcales</taxon>
        <taxon>Intrasporangiaceae</taxon>
        <taxon>Terrabacter</taxon>
    </lineage>
</organism>
<keyword evidence="16" id="KW-1185">Reference proteome</keyword>
<evidence type="ECO:0000256" key="2">
    <source>
        <dbReference type="ARBA" id="ARBA00001968"/>
    </source>
</evidence>
<evidence type="ECO:0000256" key="6">
    <source>
        <dbReference type="ARBA" id="ARBA00022679"/>
    </source>
</evidence>
<evidence type="ECO:0000256" key="8">
    <source>
        <dbReference type="ARBA" id="ARBA00022777"/>
    </source>
</evidence>
<feature type="domain" description="Histidine kinase" evidence="13">
    <location>
        <begin position="268"/>
        <end position="488"/>
    </location>
</feature>
<dbReference type="PROSITE" id="PS50885">
    <property type="entry name" value="HAMP"/>
    <property type="match status" value="1"/>
</dbReference>
<feature type="transmembrane region" description="Helical" evidence="12">
    <location>
        <begin position="31"/>
        <end position="58"/>
    </location>
</feature>
<dbReference type="FunFam" id="3.30.565.10:FF:000006">
    <property type="entry name" value="Sensor histidine kinase WalK"/>
    <property type="match status" value="1"/>
</dbReference>
<accession>A0A512D409</accession>
<dbReference type="GO" id="GO:0005886">
    <property type="term" value="C:plasma membrane"/>
    <property type="evidence" value="ECO:0007669"/>
    <property type="project" value="UniProtKB-SubCell"/>
</dbReference>
<dbReference type="SMART" id="SM00388">
    <property type="entry name" value="HisKA"/>
    <property type="match status" value="1"/>
</dbReference>
<evidence type="ECO:0000259" key="13">
    <source>
        <dbReference type="PROSITE" id="PS50109"/>
    </source>
</evidence>
<evidence type="ECO:0000256" key="3">
    <source>
        <dbReference type="ARBA" id="ARBA00004236"/>
    </source>
</evidence>
<dbReference type="GO" id="GO:0000155">
    <property type="term" value="F:phosphorelay sensor kinase activity"/>
    <property type="evidence" value="ECO:0007669"/>
    <property type="project" value="InterPro"/>
</dbReference>
<dbReference type="EMBL" id="BJYX01000017">
    <property type="protein sequence ID" value="GEO31193.1"/>
    <property type="molecule type" value="Genomic_DNA"/>
</dbReference>
<gene>
    <name evidence="15" type="ORF">TAE01_30030</name>
</gene>
<keyword evidence="6" id="KW-0808">Transferase</keyword>
<dbReference type="SUPFAM" id="SSF47384">
    <property type="entry name" value="Homodimeric domain of signal transducing histidine kinase"/>
    <property type="match status" value="1"/>
</dbReference>
<dbReference type="InterPro" id="IPR003594">
    <property type="entry name" value="HATPase_dom"/>
</dbReference>
<dbReference type="CDD" id="cd00075">
    <property type="entry name" value="HATPase"/>
    <property type="match status" value="1"/>
</dbReference>
<dbReference type="AlphaFoldDB" id="A0A512D409"/>
<keyword evidence="5" id="KW-0597">Phosphoprotein</keyword>
<evidence type="ECO:0000256" key="10">
    <source>
        <dbReference type="ARBA" id="ARBA00023012"/>
    </source>
</evidence>
<dbReference type="Gene3D" id="3.30.565.10">
    <property type="entry name" value="Histidine kinase-like ATPase, C-terminal domain"/>
    <property type="match status" value="1"/>
</dbReference>
<dbReference type="CDD" id="cd00082">
    <property type="entry name" value="HisKA"/>
    <property type="match status" value="1"/>
</dbReference>
<keyword evidence="11 12" id="KW-0472">Membrane</keyword>
<evidence type="ECO:0000313" key="16">
    <source>
        <dbReference type="Proteomes" id="UP000321534"/>
    </source>
</evidence>
<feature type="domain" description="HAMP" evidence="14">
    <location>
        <begin position="200"/>
        <end position="253"/>
    </location>
</feature>
<dbReference type="SUPFAM" id="SSF55874">
    <property type="entry name" value="ATPase domain of HSP90 chaperone/DNA topoisomerase II/histidine kinase"/>
    <property type="match status" value="1"/>
</dbReference>
<sequence>MVDVTAQPTVVQDDRDGPLPRLRAMPLRWRLLAVTLGLIAVALAITSIVVSALLRVYLVNQTEQELKVYAASLSSIDPAELQEAKTQLPTGFTTRLIDLRTGTSSSLAEAVTESNQAEIPTMTASDPRVTQRLPFRTGSTDGDAQWLAIAQLNSPRDEIYVLALPLSPLDRTVNQFLLYAAAIGAITLIVTAALGWYLIRRTFRPLTRIEDTAAQIAVGDLTQRIDVPDTDDEVASLSRSLNVMLARIEQSFAVREANEAKMRRFIADASHELRTPLAAVGGYAELYRQGALPTSDAVTGAMGRIESEAHRMSGLVEDLLTLARLDGERPLQLQTVDLAVLAADAAQDARTIAPDRHIVATGINGPIEPTELQADEQQLRQVVTNLVTNARVHTPVGSPIEILVGQVDPQRVAIHVRDHGHGIPAAERADVFERFYRADRSRSRGKGGGNGLGLAIVHAIVDAHDGSVRVQETPGGGATFVVELPVGSRRVEGERRNQLASQGTADS</sequence>
<evidence type="ECO:0000259" key="14">
    <source>
        <dbReference type="PROSITE" id="PS50885"/>
    </source>
</evidence>
<keyword evidence="10" id="KW-0902">Two-component regulatory system</keyword>
<dbReference type="OrthoDB" id="9786919at2"/>
<dbReference type="Gene3D" id="6.10.340.10">
    <property type="match status" value="1"/>
</dbReference>
<dbReference type="InterPro" id="IPR003660">
    <property type="entry name" value="HAMP_dom"/>
</dbReference>
<dbReference type="SUPFAM" id="SSF158472">
    <property type="entry name" value="HAMP domain-like"/>
    <property type="match status" value="1"/>
</dbReference>
<dbReference type="InterPro" id="IPR004358">
    <property type="entry name" value="Sig_transdc_His_kin-like_C"/>
</dbReference>
<evidence type="ECO:0000313" key="15">
    <source>
        <dbReference type="EMBL" id="GEO31193.1"/>
    </source>
</evidence>
<dbReference type="EC" id="2.7.13.3" evidence="4"/>
<feature type="transmembrane region" description="Helical" evidence="12">
    <location>
        <begin position="176"/>
        <end position="199"/>
    </location>
</feature>
<keyword evidence="9 12" id="KW-1133">Transmembrane helix</keyword>
<comment type="cofactor">
    <cofactor evidence="2">
        <name>a divalent metal cation</name>
        <dbReference type="ChEBI" id="CHEBI:60240"/>
    </cofactor>
</comment>
<dbReference type="FunFam" id="1.10.287.130:FF:000001">
    <property type="entry name" value="Two-component sensor histidine kinase"/>
    <property type="match status" value="1"/>
</dbReference>
<evidence type="ECO:0000256" key="7">
    <source>
        <dbReference type="ARBA" id="ARBA00022692"/>
    </source>
</evidence>
<dbReference type="Gene3D" id="1.10.287.130">
    <property type="match status" value="1"/>
</dbReference>
<keyword evidence="7 12" id="KW-0812">Transmembrane</keyword>
<name>A0A512D409_9MICO</name>
<dbReference type="InterPro" id="IPR005467">
    <property type="entry name" value="His_kinase_dom"/>
</dbReference>
<dbReference type="PANTHER" id="PTHR45436">
    <property type="entry name" value="SENSOR HISTIDINE KINASE YKOH"/>
    <property type="match status" value="1"/>
</dbReference>
<dbReference type="Pfam" id="PF00672">
    <property type="entry name" value="HAMP"/>
    <property type="match status" value="1"/>
</dbReference>
<dbReference type="Pfam" id="PF00512">
    <property type="entry name" value="HisKA"/>
    <property type="match status" value="1"/>
</dbReference>
<comment type="subcellular location">
    <subcellularLocation>
        <location evidence="3">Cell membrane</location>
    </subcellularLocation>
</comment>
<evidence type="ECO:0000256" key="5">
    <source>
        <dbReference type="ARBA" id="ARBA00022553"/>
    </source>
</evidence>
<dbReference type="RefSeq" id="WP_147067606.1">
    <property type="nucleotide sequence ID" value="NZ_BAAARO010000007.1"/>
</dbReference>
<dbReference type="GO" id="GO:0005509">
    <property type="term" value="F:calcium ion binding"/>
    <property type="evidence" value="ECO:0007669"/>
    <property type="project" value="UniProtKB-ARBA"/>
</dbReference>
<dbReference type="Pfam" id="PF02518">
    <property type="entry name" value="HATPase_c"/>
    <property type="match status" value="1"/>
</dbReference>
<dbReference type="SMART" id="SM00304">
    <property type="entry name" value="HAMP"/>
    <property type="match status" value="1"/>
</dbReference>
<proteinExistence type="predicted"/>
<dbReference type="InterPro" id="IPR050428">
    <property type="entry name" value="TCS_sensor_his_kinase"/>
</dbReference>
<dbReference type="SMART" id="SM00387">
    <property type="entry name" value="HATPase_c"/>
    <property type="match status" value="1"/>
</dbReference>
<dbReference type="PROSITE" id="PS50109">
    <property type="entry name" value="HIS_KIN"/>
    <property type="match status" value="1"/>
</dbReference>
<keyword evidence="8 15" id="KW-0418">Kinase</keyword>